<dbReference type="AlphaFoldDB" id="A0A813JBS2"/>
<comment type="caution">
    <text evidence="1">The sequence shown here is derived from an EMBL/GenBank/DDBJ whole genome shotgun (WGS) entry which is preliminary data.</text>
</comment>
<name>A0A813JBS2_POLGL</name>
<gene>
    <name evidence="1" type="ORF">PGLA2088_LOCUS18405</name>
</gene>
<evidence type="ECO:0000313" key="2">
    <source>
        <dbReference type="Proteomes" id="UP000626109"/>
    </source>
</evidence>
<protein>
    <submittedName>
        <fullName evidence="1">Uncharacterized protein</fullName>
    </submittedName>
</protein>
<sequence length="183" mass="20220">MVTFALNLHCSQAVNVAGVPMMVVLASSHSTSIGTRVKIVRRLMNPLMISMYSWLFDSSVPCSESILADMTKVVPLQDQLRLGVIVDVMEAVLGVWEWALLASVSLQLALCVSCWRVYRELRMAGLYAPDRPADVATRKTTEISVMEIMCEAEDIEYLQAFELKCEGGAAEQYNVSLPLLSEA</sequence>
<organism evidence="1 2">
    <name type="scientific">Polarella glacialis</name>
    <name type="common">Dinoflagellate</name>
    <dbReference type="NCBI Taxonomy" id="89957"/>
    <lineage>
        <taxon>Eukaryota</taxon>
        <taxon>Sar</taxon>
        <taxon>Alveolata</taxon>
        <taxon>Dinophyceae</taxon>
        <taxon>Suessiales</taxon>
        <taxon>Suessiaceae</taxon>
        <taxon>Polarella</taxon>
    </lineage>
</organism>
<accession>A0A813JBS2</accession>
<feature type="non-terminal residue" evidence="1">
    <location>
        <position position="183"/>
    </location>
</feature>
<proteinExistence type="predicted"/>
<evidence type="ECO:0000313" key="1">
    <source>
        <dbReference type="EMBL" id="CAE8673172.1"/>
    </source>
</evidence>
<reference evidence="1" key="1">
    <citation type="submission" date="2021-02" db="EMBL/GenBank/DDBJ databases">
        <authorList>
            <person name="Dougan E. K."/>
            <person name="Rhodes N."/>
            <person name="Thang M."/>
            <person name="Chan C."/>
        </authorList>
    </citation>
    <scope>NUCLEOTIDE SEQUENCE</scope>
</reference>
<dbReference type="Proteomes" id="UP000626109">
    <property type="component" value="Unassembled WGS sequence"/>
</dbReference>
<dbReference type="EMBL" id="CAJNNW010024557">
    <property type="protein sequence ID" value="CAE8673172.1"/>
    <property type="molecule type" value="Genomic_DNA"/>
</dbReference>